<comment type="similarity">
    <text evidence="2 5">Belongs to the RecX family.</text>
</comment>
<evidence type="ECO:0000256" key="1">
    <source>
        <dbReference type="ARBA" id="ARBA00004496"/>
    </source>
</evidence>
<dbReference type="HOGENOM" id="CLU_066607_3_1_4"/>
<sequence>MTVSLFARAISLLSKREYSEHELRKKLAPYSTDDPALLEEVIQRLKEHHWQSDKRFINDYITNKSTRWGTRKILYELEKHQIDDETLSELKETLKETEFERAYEVWKKKFKDTLPETPQEWAKQARFLASRGFSQDVIIKILKP</sequence>
<evidence type="ECO:0000313" key="7">
    <source>
        <dbReference type="EMBL" id="AIL32739.1"/>
    </source>
</evidence>
<dbReference type="OrthoDB" id="5295441at2"/>
<dbReference type="GO" id="GO:0006282">
    <property type="term" value="P:regulation of DNA repair"/>
    <property type="evidence" value="ECO:0007669"/>
    <property type="project" value="UniProtKB-UniRule"/>
</dbReference>
<dbReference type="GO" id="GO:0005737">
    <property type="term" value="C:cytoplasm"/>
    <property type="evidence" value="ECO:0007669"/>
    <property type="project" value="UniProtKB-SubCell"/>
</dbReference>
<evidence type="ECO:0000313" key="8">
    <source>
        <dbReference type="Proteomes" id="UP000028945"/>
    </source>
</evidence>
<dbReference type="PANTHER" id="PTHR33602:SF1">
    <property type="entry name" value="REGULATORY PROTEIN RECX FAMILY PROTEIN"/>
    <property type="match status" value="1"/>
</dbReference>
<comment type="function">
    <text evidence="5">Modulates RecA activity.</text>
</comment>
<dbReference type="InterPro" id="IPR003783">
    <property type="entry name" value="Regulatory_RecX"/>
</dbReference>
<keyword evidence="8" id="KW-1185">Reference proteome</keyword>
<evidence type="ECO:0000256" key="5">
    <source>
        <dbReference type="HAMAP-Rule" id="MF_01114"/>
    </source>
</evidence>
<dbReference type="KEGG" id="bpsi:IX83_04945"/>
<accession>A0A077DDR3</accession>
<proteinExistence type="inferred from homology"/>
<name>A0A077DDR3_9BURK</name>
<dbReference type="AlphaFoldDB" id="A0A077DDR3"/>
<dbReference type="PANTHER" id="PTHR33602">
    <property type="entry name" value="REGULATORY PROTEIN RECX FAMILY PROTEIN"/>
    <property type="match status" value="1"/>
</dbReference>
<dbReference type="HAMAP" id="MF_01114">
    <property type="entry name" value="RecX"/>
    <property type="match status" value="1"/>
</dbReference>
<keyword evidence="4 5" id="KW-0963">Cytoplasm</keyword>
<dbReference type="Gene3D" id="1.10.10.10">
    <property type="entry name" value="Winged helix-like DNA-binding domain superfamily/Winged helix DNA-binding domain"/>
    <property type="match status" value="2"/>
</dbReference>
<feature type="domain" description="RecX third three-helical" evidence="6">
    <location>
        <begin position="96"/>
        <end position="142"/>
    </location>
</feature>
<evidence type="ECO:0000256" key="4">
    <source>
        <dbReference type="ARBA" id="ARBA00022490"/>
    </source>
</evidence>
<dbReference type="eggNOG" id="COG2137">
    <property type="taxonomic scope" value="Bacteria"/>
</dbReference>
<dbReference type="Proteomes" id="UP000028945">
    <property type="component" value="Chromosome"/>
</dbReference>
<organism evidence="7 8">
    <name type="scientific">Basilea psittacipulmonis DSM 24701</name>
    <dbReference type="NCBI Taxonomy" id="1072685"/>
    <lineage>
        <taxon>Bacteria</taxon>
        <taxon>Pseudomonadati</taxon>
        <taxon>Pseudomonadota</taxon>
        <taxon>Betaproteobacteria</taxon>
        <taxon>Burkholderiales</taxon>
        <taxon>Alcaligenaceae</taxon>
        <taxon>Basilea</taxon>
    </lineage>
</organism>
<gene>
    <name evidence="5" type="primary">recX</name>
    <name evidence="7" type="ORF">IX83_04945</name>
</gene>
<reference evidence="7 8" key="1">
    <citation type="journal article" date="2014" name="BMC Genomics">
        <title>A genomic perspective on a new bacterial genus and species from the Alcaligenaceae family, Basilea psittacipulmonis.</title>
        <authorList>
            <person name="Whiteson K.L."/>
            <person name="Hernandez D."/>
            <person name="Lazarevic V."/>
            <person name="Gaia N."/>
            <person name="Farinelli L."/>
            <person name="Francois P."/>
            <person name="Pilo P."/>
            <person name="Frey J."/>
            <person name="Schrenzel J."/>
        </authorList>
    </citation>
    <scope>NUCLEOTIDE SEQUENCE [LARGE SCALE GENOMIC DNA]</scope>
    <source>
        <strain evidence="7 8">DSM 24701</strain>
    </source>
</reference>
<dbReference type="InterPro" id="IPR036388">
    <property type="entry name" value="WH-like_DNA-bd_sf"/>
</dbReference>
<evidence type="ECO:0000259" key="6">
    <source>
        <dbReference type="Pfam" id="PF21981"/>
    </source>
</evidence>
<evidence type="ECO:0000256" key="3">
    <source>
        <dbReference type="ARBA" id="ARBA00018111"/>
    </source>
</evidence>
<comment type="subcellular location">
    <subcellularLocation>
        <location evidence="1 5">Cytoplasm</location>
    </subcellularLocation>
</comment>
<dbReference type="InterPro" id="IPR053925">
    <property type="entry name" value="RecX_HTH_3rd"/>
</dbReference>
<evidence type="ECO:0000256" key="2">
    <source>
        <dbReference type="ARBA" id="ARBA00009695"/>
    </source>
</evidence>
<dbReference type="STRING" id="1072685.IX83_04945"/>
<dbReference type="NCBIfam" id="NF001055">
    <property type="entry name" value="PRK00117.2-5"/>
    <property type="match status" value="1"/>
</dbReference>
<dbReference type="EMBL" id="CP009238">
    <property type="protein sequence ID" value="AIL32739.1"/>
    <property type="molecule type" value="Genomic_DNA"/>
</dbReference>
<protein>
    <recommendedName>
        <fullName evidence="3 5">Regulatory protein RecX</fullName>
    </recommendedName>
</protein>
<dbReference type="RefSeq" id="WP_038499787.1">
    <property type="nucleotide sequence ID" value="NZ_CP009238.1"/>
</dbReference>
<dbReference type="Pfam" id="PF21981">
    <property type="entry name" value="RecX_HTH3"/>
    <property type="match status" value="1"/>
</dbReference>